<gene>
    <name evidence="1" type="ORF">SAMN02745225_00452</name>
</gene>
<sequence length="295" mass="33155">WITCLRAPQIRTLVDDEALWLGLFDETNLAAITHRNYPGERLIACRNPDLARLRANKREELLVATEKELTKLLRSPDKSKYPLPIRVGRVLDRYKMAKHFTLDFNDKGFAFARDTNAIAAEAALDGIYVIRTSVSQDDLDDAKAVEAYKGLSVVERNFRHLKVIDLALRPIHHYSENRVRAHVFLSMLALYVTWHLREALAPLMFVDREIPERDDPVAPALRSDAAHAKDATKGGPNGEIIHSFATLLAHLGTLTRNTVEFTQGVIIEQLSVPTPLQRQVFELIGSPIPVTIGGK</sequence>
<feature type="non-terminal residue" evidence="1">
    <location>
        <position position="1"/>
    </location>
</feature>
<evidence type="ECO:0000313" key="1">
    <source>
        <dbReference type="EMBL" id="SHE37340.1"/>
    </source>
</evidence>
<reference evidence="2" key="1">
    <citation type="submission" date="2016-11" db="EMBL/GenBank/DDBJ databases">
        <authorList>
            <person name="Varghese N."/>
            <person name="Submissions S."/>
        </authorList>
    </citation>
    <scope>NUCLEOTIDE SEQUENCE [LARGE SCALE GENOMIC DNA]</scope>
    <source>
        <strain evidence="2">DSM 19514</strain>
    </source>
</reference>
<organism evidence="1 2">
    <name type="scientific">Ferrithrix thermotolerans DSM 19514</name>
    <dbReference type="NCBI Taxonomy" id="1121881"/>
    <lineage>
        <taxon>Bacteria</taxon>
        <taxon>Bacillati</taxon>
        <taxon>Actinomycetota</taxon>
        <taxon>Acidimicrobiia</taxon>
        <taxon>Acidimicrobiales</taxon>
        <taxon>Acidimicrobiaceae</taxon>
        <taxon>Ferrithrix</taxon>
    </lineage>
</organism>
<evidence type="ECO:0000313" key="2">
    <source>
        <dbReference type="Proteomes" id="UP000184295"/>
    </source>
</evidence>
<dbReference type="AlphaFoldDB" id="A0A1M4SYV5"/>
<dbReference type="EMBL" id="FQUL01000003">
    <property type="protein sequence ID" value="SHE37340.1"/>
    <property type="molecule type" value="Genomic_DNA"/>
</dbReference>
<keyword evidence="2" id="KW-1185">Reference proteome</keyword>
<protein>
    <submittedName>
        <fullName evidence="1">Transposase DDE domain-containing protein</fullName>
    </submittedName>
</protein>
<dbReference type="OrthoDB" id="4654529at2"/>
<dbReference type="Proteomes" id="UP000184295">
    <property type="component" value="Unassembled WGS sequence"/>
</dbReference>
<dbReference type="RefSeq" id="WP_143146338.1">
    <property type="nucleotide sequence ID" value="NZ_FQUL01000003.1"/>
</dbReference>
<accession>A0A1M4SYV5</accession>
<dbReference type="STRING" id="1121881.SAMN02745225_00452"/>
<name>A0A1M4SYV5_9ACTN</name>
<proteinExistence type="predicted"/>